<dbReference type="InterPro" id="IPR058240">
    <property type="entry name" value="rSAM_sf"/>
</dbReference>
<dbReference type="AlphaFoldDB" id="A0A6S6LXZ9"/>
<dbReference type="PROSITE" id="PS51918">
    <property type="entry name" value="RADICAL_SAM"/>
    <property type="match status" value="1"/>
</dbReference>
<dbReference type="SFLD" id="SFLDS00029">
    <property type="entry name" value="Radical_SAM"/>
    <property type="match status" value="1"/>
</dbReference>
<dbReference type="SFLD" id="SFLDG01100">
    <property type="entry name" value="methyltransferase_(Class_D)"/>
    <property type="match status" value="1"/>
</dbReference>
<evidence type="ECO:0000256" key="5">
    <source>
        <dbReference type="ARBA" id="ARBA00023014"/>
    </source>
</evidence>
<name>A0A6S6LXZ9_9BACT</name>
<dbReference type="EMBL" id="AP023213">
    <property type="protein sequence ID" value="BCG46892.1"/>
    <property type="molecule type" value="Genomic_DNA"/>
</dbReference>
<sequence length="471" mass="50608">MKITSSDATESVCPVCLERIPAERVLAGDEVFQVKRCAEHGSFKTLIWRGEPSMAKWRRPKTPVHPDICYGTLDKGCPFDCGLCSDHRQLPCSVLLEVTDRCNLQCAVCFADAGPKGAEDPSLEQISWLLERAMAAAGACSLQLSGGEPTLRDDLPEIVETARRIGFSFIQLNTNGLRLASDKDYAQRLRAAGLSSVFLQFDGVDDEIYLILRGEALLEQKLLAVRNAGEAGLGVVLVPTLVRGVNTEAVGALVRQALQLAPVVRGIHFQPVSYFGRFPEQECGADRFTLPELMRCLEEQSGELLKVEDFSPPGGEHAHCSLHATYVYSANGGLRPLGAAGGDSCCTTDCGSGGIRQTVDTVSRRWKLPPGAKLLNAPLSSGSGCCGGTGPAANRVEGPVDLDVFIKDVSARSFTISAMAFQDAENLDLERLRGCCISVISPDGRLVPFCAYNLTSREGKSLYRIKPGGGL</sequence>
<keyword evidence="2" id="KW-0949">S-adenosyl-L-methionine</keyword>
<feature type="domain" description="Radical SAM core" evidence="6">
    <location>
        <begin position="88"/>
        <end position="316"/>
    </location>
</feature>
<proteinExistence type="predicted"/>
<dbReference type="Gene3D" id="3.20.20.70">
    <property type="entry name" value="Aldolase class I"/>
    <property type="match status" value="1"/>
</dbReference>
<reference evidence="7 8" key="1">
    <citation type="submission" date="2020-06" db="EMBL/GenBank/DDBJ databases">
        <title>Interaction of electrochemicaly active bacteria, Geobacter bremensis R4 on different carbon anode.</title>
        <authorList>
            <person name="Meng L."/>
            <person name="Yoshida N."/>
        </authorList>
    </citation>
    <scope>NUCLEOTIDE SEQUENCE [LARGE SCALE GENOMIC DNA]</scope>
    <source>
        <strain evidence="7 8">R4</strain>
    </source>
</reference>
<protein>
    <submittedName>
        <fullName evidence="7">MoaA/NifB/PqqE family radical SAM protein MJ0619</fullName>
    </submittedName>
</protein>
<accession>A0A6S6LXZ9</accession>
<evidence type="ECO:0000256" key="1">
    <source>
        <dbReference type="ARBA" id="ARBA00001966"/>
    </source>
</evidence>
<keyword evidence="8" id="KW-1185">Reference proteome</keyword>
<dbReference type="PANTHER" id="PTHR43306:SF1">
    <property type="entry name" value="7,8-DIHYDRO-6-HYDROXYMETHYLPTERIN DIMETHYLTRANSFERASE"/>
    <property type="match status" value="1"/>
</dbReference>
<evidence type="ECO:0000313" key="7">
    <source>
        <dbReference type="EMBL" id="BCG46892.1"/>
    </source>
</evidence>
<dbReference type="KEGG" id="gbn:GEOBRER4_16420"/>
<dbReference type="Pfam" id="PF04055">
    <property type="entry name" value="Radical_SAM"/>
    <property type="match status" value="1"/>
</dbReference>
<dbReference type="Proteomes" id="UP000515472">
    <property type="component" value="Chromosome"/>
</dbReference>
<dbReference type="InterPro" id="IPR007197">
    <property type="entry name" value="rSAM"/>
</dbReference>
<dbReference type="Pfam" id="PF23545">
    <property type="entry name" value="Zn_ribbon_HMPTM"/>
    <property type="match status" value="1"/>
</dbReference>
<dbReference type="NCBIfam" id="NF045646">
    <property type="entry name" value="rSAM_Se_TrsS"/>
    <property type="match status" value="1"/>
</dbReference>
<evidence type="ECO:0000259" key="6">
    <source>
        <dbReference type="PROSITE" id="PS51918"/>
    </source>
</evidence>
<dbReference type="InterPro" id="IPR034474">
    <property type="entry name" value="Methyltransferase_Class_D"/>
</dbReference>
<organism evidence="7 8">
    <name type="scientific">Citrifermentans bremense</name>
    <dbReference type="NCBI Taxonomy" id="60035"/>
    <lineage>
        <taxon>Bacteria</taxon>
        <taxon>Pseudomonadati</taxon>
        <taxon>Thermodesulfobacteriota</taxon>
        <taxon>Desulfuromonadia</taxon>
        <taxon>Geobacterales</taxon>
        <taxon>Geobacteraceae</taxon>
        <taxon>Citrifermentans</taxon>
    </lineage>
</organism>
<dbReference type="GO" id="GO:0046872">
    <property type="term" value="F:metal ion binding"/>
    <property type="evidence" value="ECO:0007669"/>
    <property type="project" value="UniProtKB-KW"/>
</dbReference>
<dbReference type="InterPro" id="IPR013785">
    <property type="entry name" value="Aldolase_TIM"/>
</dbReference>
<dbReference type="InterPro" id="IPR056488">
    <property type="entry name" value="Zn_ribbon_HMPTM"/>
</dbReference>
<evidence type="ECO:0000256" key="3">
    <source>
        <dbReference type="ARBA" id="ARBA00022723"/>
    </source>
</evidence>
<gene>
    <name evidence="7" type="ORF">GEOBRER4_n1707</name>
</gene>
<dbReference type="CDD" id="cd01335">
    <property type="entry name" value="Radical_SAM"/>
    <property type="match status" value="1"/>
</dbReference>
<comment type="cofactor">
    <cofactor evidence="1">
        <name>[4Fe-4S] cluster</name>
        <dbReference type="ChEBI" id="CHEBI:49883"/>
    </cofactor>
</comment>
<dbReference type="SUPFAM" id="SSF102114">
    <property type="entry name" value="Radical SAM enzymes"/>
    <property type="match status" value="1"/>
</dbReference>
<evidence type="ECO:0000256" key="2">
    <source>
        <dbReference type="ARBA" id="ARBA00022691"/>
    </source>
</evidence>
<keyword evidence="4" id="KW-0408">Iron</keyword>
<dbReference type="SFLD" id="SFLDG01067">
    <property type="entry name" value="SPASM/twitch_domain_containing"/>
    <property type="match status" value="1"/>
</dbReference>
<evidence type="ECO:0000256" key="4">
    <source>
        <dbReference type="ARBA" id="ARBA00023004"/>
    </source>
</evidence>
<evidence type="ECO:0000313" key="8">
    <source>
        <dbReference type="Proteomes" id="UP000515472"/>
    </source>
</evidence>
<keyword evidence="3" id="KW-0479">Metal-binding</keyword>
<dbReference type="GO" id="GO:0003824">
    <property type="term" value="F:catalytic activity"/>
    <property type="evidence" value="ECO:0007669"/>
    <property type="project" value="InterPro"/>
</dbReference>
<dbReference type="RefSeq" id="WP_185244996.1">
    <property type="nucleotide sequence ID" value="NZ_AP023213.1"/>
</dbReference>
<dbReference type="InterPro" id="IPR054698">
    <property type="entry name" value="rSAM_Se_TrsS"/>
</dbReference>
<dbReference type="PANTHER" id="PTHR43306">
    <property type="entry name" value="7,8-DIHYDRO-6-HYDROXYMETHYLPTERIN DIMETHYLTRANSFERASE"/>
    <property type="match status" value="1"/>
</dbReference>
<keyword evidence="5" id="KW-0411">Iron-sulfur</keyword>
<dbReference type="GO" id="GO:0051536">
    <property type="term" value="F:iron-sulfur cluster binding"/>
    <property type="evidence" value="ECO:0007669"/>
    <property type="project" value="UniProtKB-KW"/>
</dbReference>